<gene>
    <name evidence="2" type="ORF">GCM10009789_32330</name>
</gene>
<sequence>MPLGAHDGQMATTDFGSVDEYIASFPEDVQEILQRVRQTIRAVVPDAGEKISYQMPTFTLDGKNLVHFSGWKKHISIYPIPPLDDVPAKEIEPYKSGEGTLKFPLNKPIPYDLIGRLAEAFLASRTQ</sequence>
<evidence type="ECO:0000313" key="3">
    <source>
        <dbReference type="Proteomes" id="UP001500393"/>
    </source>
</evidence>
<dbReference type="Proteomes" id="UP001500393">
    <property type="component" value="Unassembled WGS sequence"/>
</dbReference>
<accession>A0ABP4PCU6</accession>
<name>A0ABP4PCU6_9ACTN</name>
<evidence type="ECO:0000259" key="1">
    <source>
        <dbReference type="Pfam" id="PF08818"/>
    </source>
</evidence>
<comment type="caution">
    <text evidence="2">The sequence shown here is derived from an EMBL/GenBank/DDBJ whole genome shotgun (WGS) entry which is preliminary data.</text>
</comment>
<reference evidence="3" key="1">
    <citation type="journal article" date="2019" name="Int. J. Syst. Evol. Microbiol.">
        <title>The Global Catalogue of Microorganisms (GCM) 10K type strain sequencing project: providing services to taxonomists for standard genome sequencing and annotation.</title>
        <authorList>
            <consortium name="The Broad Institute Genomics Platform"/>
            <consortium name="The Broad Institute Genome Sequencing Center for Infectious Disease"/>
            <person name="Wu L."/>
            <person name="Ma J."/>
        </authorList>
    </citation>
    <scope>NUCLEOTIDE SEQUENCE [LARGE SCALE GENOMIC DNA]</scope>
    <source>
        <strain evidence="3">JCM 14969</strain>
    </source>
</reference>
<dbReference type="Pfam" id="PF08818">
    <property type="entry name" value="DUF1801"/>
    <property type="match status" value="1"/>
</dbReference>
<proteinExistence type="predicted"/>
<dbReference type="EMBL" id="BAAAOS010000019">
    <property type="protein sequence ID" value="GAA1576466.1"/>
    <property type="molecule type" value="Genomic_DNA"/>
</dbReference>
<protein>
    <submittedName>
        <fullName evidence="2">DUF1801 domain-containing protein</fullName>
    </submittedName>
</protein>
<organism evidence="2 3">
    <name type="scientific">Kribbella sancticallisti</name>
    <dbReference type="NCBI Taxonomy" id="460087"/>
    <lineage>
        <taxon>Bacteria</taxon>
        <taxon>Bacillati</taxon>
        <taxon>Actinomycetota</taxon>
        <taxon>Actinomycetes</taxon>
        <taxon>Propionibacteriales</taxon>
        <taxon>Kribbellaceae</taxon>
        <taxon>Kribbella</taxon>
    </lineage>
</organism>
<keyword evidence="3" id="KW-1185">Reference proteome</keyword>
<feature type="domain" description="YdhG-like" evidence="1">
    <location>
        <begin position="30"/>
        <end position="119"/>
    </location>
</feature>
<dbReference type="InterPro" id="IPR014922">
    <property type="entry name" value="YdhG-like"/>
</dbReference>
<evidence type="ECO:0000313" key="2">
    <source>
        <dbReference type="EMBL" id="GAA1576466.1"/>
    </source>
</evidence>
<dbReference type="Gene3D" id="3.90.1150.200">
    <property type="match status" value="1"/>
</dbReference>
<dbReference type="SUPFAM" id="SSF159888">
    <property type="entry name" value="YdhG-like"/>
    <property type="match status" value="1"/>
</dbReference>